<keyword evidence="2" id="KW-0119">Carbohydrate metabolism</keyword>
<evidence type="ECO:0000256" key="1">
    <source>
        <dbReference type="ARBA" id="ARBA00023235"/>
    </source>
</evidence>
<dbReference type="EMBL" id="BARS01035092">
    <property type="protein sequence ID" value="GAG15164.1"/>
    <property type="molecule type" value="Genomic_DNA"/>
</dbReference>
<feature type="non-terminal residue" evidence="3">
    <location>
        <position position="1"/>
    </location>
</feature>
<organism evidence="3">
    <name type="scientific">marine sediment metagenome</name>
    <dbReference type="NCBI Taxonomy" id="412755"/>
    <lineage>
        <taxon>unclassified sequences</taxon>
        <taxon>metagenomes</taxon>
        <taxon>ecological metagenomes</taxon>
    </lineage>
</organism>
<dbReference type="GO" id="GO:0005996">
    <property type="term" value="P:monosaccharide metabolic process"/>
    <property type="evidence" value="ECO:0007669"/>
    <property type="project" value="InterPro"/>
</dbReference>
<sequence length="258" mass="27967">YSEYHVRRFVPGLLSLDTVELIEAMEAATEKEIKEAVDKIHSVFASVSAEESHLLTAARSYVAMKNLAAAHNLDAMTVRCWPELSRKSFSGALGVSLMCDEGIICMMERDVPATATALALYYLTGCPSHIGEIDHVDDVSDEAFFVNDNSMIPSLAASRKENVVAGGDLFILLTSGLTDGVMLKGTLKPGAITLAKLRGTPGAENRLSMGIATGEVLPFKPEEGSLCNARVKLNQPVDDFLYSWAEKGLEHHMVINHN</sequence>
<dbReference type="GO" id="GO:0005737">
    <property type="term" value="C:cytoplasm"/>
    <property type="evidence" value="ECO:0007669"/>
    <property type="project" value="InterPro"/>
</dbReference>
<accession>X0VAL0</accession>
<dbReference type="PANTHER" id="PTHR36120:SF1">
    <property type="entry name" value="L-FUCOSE ISOMERASE C-TERMINAL DOMAIN-CONTAINING PROTEIN"/>
    <property type="match status" value="1"/>
</dbReference>
<feature type="non-terminal residue" evidence="3">
    <location>
        <position position="258"/>
    </location>
</feature>
<comment type="caution">
    <text evidence="3">The sequence shown here is derived from an EMBL/GenBank/DDBJ whole genome shotgun (WGS) entry which is preliminary data.</text>
</comment>
<evidence type="ECO:0000256" key="2">
    <source>
        <dbReference type="ARBA" id="ARBA00023277"/>
    </source>
</evidence>
<dbReference type="GO" id="GO:0016861">
    <property type="term" value="F:intramolecular oxidoreductase activity, interconverting aldoses and ketoses"/>
    <property type="evidence" value="ECO:0007669"/>
    <property type="project" value="InterPro"/>
</dbReference>
<protein>
    <submittedName>
        <fullName evidence="3">Uncharacterized protein</fullName>
    </submittedName>
</protein>
<dbReference type="PANTHER" id="PTHR36120">
    <property type="entry name" value="FUCOSE ISOMERASE"/>
    <property type="match status" value="1"/>
</dbReference>
<dbReference type="InterPro" id="IPR009015">
    <property type="entry name" value="Fucose_isomerase_N/cen_sf"/>
</dbReference>
<reference evidence="3" key="1">
    <citation type="journal article" date="2014" name="Front. Microbiol.">
        <title>High frequency of phylogenetically diverse reductive dehalogenase-homologous genes in deep subseafloor sedimentary metagenomes.</title>
        <authorList>
            <person name="Kawai M."/>
            <person name="Futagami T."/>
            <person name="Toyoda A."/>
            <person name="Takaki Y."/>
            <person name="Nishi S."/>
            <person name="Hori S."/>
            <person name="Arai W."/>
            <person name="Tsubouchi T."/>
            <person name="Morono Y."/>
            <person name="Uchiyama I."/>
            <person name="Ito T."/>
            <person name="Fujiyama A."/>
            <person name="Inagaki F."/>
            <person name="Takami H."/>
        </authorList>
    </citation>
    <scope>NUCLEOTIDE SEQUENCE</scope>
    <source>
        <strain evidence="3">Expedition CK06-06</strain>
    </source>
</reference>
<name>X0VAL0_9ZZZZ</name>
<proteinExistence type="predicted"/>
<evidence type="ECO:0000313" key="3">
    <source>
        <dbReference type="EMBL" id="GAG15164.1"/>
    </source>
</evidence>
<dbReference type="AlphaFoldDB" id="X0VAL0"/>
<keyword evidence="1" id="KW-0413">Isomerase</keyword>
<dbReference type="SUPFAM" id="SSF53743">
    <property type="entry name" value="FucI/AraA N-terminal and middle domains"/>
    <property type="match status" value="1"/>
</dbReference>
<gene>
    <name evidence="3" type="ORF">S01H1_54118</name>
</gene>